<sequence length="452" mass="48418">LLRVVSDTNDFIHSARVDSGNVLVHRTVDQTFTNSFPCVTELARSAGGGRISYSLASFAMIVHAASCSVEAELQGQFFPFLRTKLNLTTTECAHRSHYGTCSSLCSLRLQQTTNPWPKVMQLRRERIPIHRPADTWRPNNRGCPSATCTFLPLGRRSVGHWTLSVSGISANVAVVAAYLMSLYELDSRTAVSVLQGLVHAAQPVHHLQDQLDRFGAGPVVPSTPPSSSPSQSPQVTAASEHARLLEKYGPWPGMEADRHCIEAALSSHDDLKASGVFLGDAEEDAAAVSLDAAAAYLKGAAKPTTSPEIIARSGEHADDDFFLEEDLDEPRNDLSGQEDPVEEDELSPATFPDEVGGDEGGSDGGDSEEEANEVVGSIPVPRGLMGAGDGGRQRFFAASYRPPPATKMASGNIDLGLDIASLMPDSDDRPAVHRTSQFATTAPAHGFFGWPM</sequence>
<evidence type="ECO:0000313" key="2">
    <source>
        <dbReference type="WBParaSite" id="SSLN_0000872701-mRNA-1"/>
    </source>
</evidence>
<feature type="compositionally biased region" description="Acidic residues" evidence="1">
    <location>
        <begin position="355"/>
        <end position="372"/>
    </location>
</feature>
<dbReference type="AlphaFoldDB" id="A0A183SVZ6"/>
<dbReference type="WBParaSite" id="SSLN_0000872701-mRNA-1">
    <property type="protein sequence ID" value="SSLN_0000872701-mRNA-1"/>
    <property type="gene ID" value="SSLN_0000872701"/>
</dbReference>
<evidence type="ECO:0000256" key="1">
    <source>
        <dbReference type="SAM" id="MobiDB-lite"/>
    </source>
</evidence>
<accession>A0A183SVZ6</accession>
<name>A0A183SVZ6_SCHSO</name>
<feature type="compositionally biased region" description="Low complexity" evidence="1">
    <location>
        <begin position="228"/>
        <end position="239"/>
    </location>
</feature>
<reference evidence="2" key="1">
    <citation type="submission" date="2016-06" db="UniProtKB">
        <authorList>
            <consortium name="WormBaseParasite"/>
        </authorList>
    </citation>
    <scope>IDENTIFICATION</scope>
</reference>
<feature type="region of interest" description="Disordered" evidence="1">
    <location>
        <begin position="329"/>
        <end position="386"/>
    </location>
</feature>
<feature type="region of interest" description="Disordered" evidence="1">
    <location>
        <begin position="299"/>
        <end position="318"/>
    </location>
</feature>
<proteinExistence type="predicted"/>
<organism evidence="2">
    <name type="scientific">Schistocephalus solidus</name>
    <name type="common">Tapeworm</name>
    <dbReference type="NCBI Taxonomy" id="70667"/>
    <lineage>
        <taxon>Eukaryota</taxon>
        <taxon>Metazoa</taxon>
        <taxon>Spiralia</taxon>
        <taxon>Lophotrochozoa</taxon>
        <taxon>Platyhelminthes</taxon>
        <taxon>Cestoda</taxon>
        <taxon>Eucestoda</taxon>
        <taxon>Diphyllobothriidea</taxon>
        <taxon>Diphyllobothriidae</taxon>
        <taxon>Schistocephalus</taxon>
    </lineage>
</organism>
<feature type="region of interest" description="Disordered" evidence="1">
    <location>
        <begin position="214"/>
        <end position="239"/>
    </location>
</feature>
<protein>
    <submittedName>
        <fullName evidence="2">Serine/threonine protein phosphatase</fullName>
    </submittedName>
</protein>